<dbReference type="PANTHER" id="PTHR24221:SF654">
    <property type="entry name" value="ATP-BINDING CASSETTE SUB-FAMILY B MEMBER 6"/>
    <property type="match status" value="1"/>
</dbReference>
<dbReference type="InterPro" id="IPR036640">
    <property type="entry name" value="ABC1_TM_sf"/>
</dbReference>
<evidence type="ECO:0000256" key="4">
    <source>
        <dbReference type="ARBA" id="ARBA00022840"/>
    </source>
</evidence>
<dbReference type="Pfam" id="PF00664">
    <property type="entry name" value="ABC_membrane"/>
    <property type="match status" value="1"/>
</dbReference>
<dbReference type="Proteomes" id="UP001589627">
    <property type="component" value="Unassembled WGS sequence"/>
</dbReference>
<feature type="transmembrane region" description="Helical" evidence="8">
    <location>
        <begin position="302"/>
        <end position="321"/>
    </location>
</feature>
<dbReference type="Gene3D" id="3.40.50.300">
    <property type="entry name" value="P-loop containing nucleotide triphosphate hydrolases"/>
    <property type="match status" value="1"/>
</dbReference>
<dbReference type="PROSITE" id="PS50893">
    <property type="entry name" value="ABC_TRANSPORTER_2"/>
    <property type="match status" value="1"/>
</dbReference>
<dbReference type="RefSeq" id="WP_378198776.1">
    <property type="nucleotide sequence ID" value="NZ_JBHLZP010000056.1"/>
</dbReference>
<feature type="region of interest" description="Disordered" evidence="7">
    <location>
        <begin position="1"/>
        <end position="25"/>
    </location>
</feature>
<accession>A0ABV5YC99</accession>
<feature type="transmembrane region" description="Helical" evidence="8">
    <location>
        <begin position="274"/>
        <end position="296"/>
    </location>
</feature>
<evidence type="ECO:0000256" key="2">
    <source>
        <dbReference type="ARBA" id="ARBA00022692"/>
    </source>
</evidence>
<dbReference type="PROSITE" id="PS50929">
    <property type="entry name" value="ABC_TM1F"/>
    <property type="match status" value="1"/>
</dbReference>
<evidence type="ECO:0000256" key="1">
    <source>
        <dbReference type="ARBA" id="ARBA00004651"/>
    </source>
</evidence>
<feature type="transmembrane region" description="Helical" evidence="8">
    <location>
        <begin position="189"/>
        <end position="207"/>
    </location>
</feature>
<dbReference type="PROSITE" id="PS00211">
    <property type="entry name" value="ABC_TRANSPORTER_1"/>
    <property type="match status" value="1"/>
</dbReference>
<keyword evidence="3" id="KW-0547">Nucleotide-binding</keyword>
<dbReference type="InterPro" id="IPR039421">
    <property type="entry name" value="Type_1_exporter"/>
</dbReference>
<proteinExistence type="predicted"/>
<comment type="subcellular location">
    <subcellularLocation>
        <location evidence="1">Cell membrane</location>
        <topology evidence="1">Multi-pass membrane protein</topology>
    </subcellularLocation>
</comment>
<dbReference type="SUPFAM" id="SSF90123">
    <property type="entry name" value="ABC transporter transmembrane region"/>
    <property type="match status" value="1"/>
</dbReference>
<dbReference type="InterPro" id="IPR003439">
    <property type="entry name" value="ABC_transporter-like_ATP-bd"/>
</dbReference>
<keyword evidence="6 8" id="KW-0472">Membrane</keyword>
<evidence type="ECO:0000256" key="6">
    <source>
        <dbReference type="ARBA" id="ARBA00023136"/>
    </source>
</evidence>
<feature type="domain" description="ABC transporter" evidence="9">
    <location>
        <begin position="364"/>
        <end position="597"/>
    </location>
</feature>
<dbReference type="SUPFAM" id="SSF52540">
    <property type="entry name" value="P-loop containing nucleoside triphosphate hydrolases"/>
    <property type="match status" value="1"/>
</dbReference>
<evidence type="ECO:0000259" key="9">
    <source>
        <dbReference type="PROSITE" id="PS50893"/>
    </source>
</evidence>
<dbReference type="InterPro" id="IPR027417">
    <property type="entry name" value="P-loop_NTPase"/>
</dbReference>
<sequence>MSTTTVDTVDSPAASGPVDAVPDGASAAGKAASRALTEIRRPVAGSVRVACVISALGALAGLAPFLGLVELADVLLADSVDRGRVITICLLIAGGLLARAMLMGSALTITHFADVRLQAILRRRMVERLGRVPLGWFSEQSSGRVRKAAMSDVHDLHQLVAHHSVEMTAAVVMPLGGLSYLLWLDWRLALLALATLPVYAVAYAWMMRGYADQMRRMDESNARISAAVAEFVHGIAVVKTFGQSRRAFAAYRQATDEFVRFFSGWVRPMLRTEALALMAISAPVIGLVTSAGSAWFVERGWVRVPEAVACVLVAMVLPTVIQPLGFGAQARRSASAAALRIHDLLRTPELPVAAAPASPDGHRVEFDDVRFSYDGSTDVLCGVGFACEPGTVTALVGPSGSGKSTLATLLPRFHDVTGGRVRIGGVDVRRIASAELYRLVGFVLQDVQLVYGTVADNVRLGRPDASAGEVERACAAARVHDRILALPRGYDSIVGQDAQLSGGEAQRVSIARALLADAPVLVLDEATAFADPESEAAIQDALSELARGRTVLVIAHRLSTIVGADQIVVLDRGRVAETGTHEHLVGAGGTYARLWAAHQGPDTEKTK</sequence>
<dbReference type="InterPro" id="IPR017871">
    <property type="entry name" value="ABC_transporter-like_CS"/>
</dbReference>
<dbReference type="PANTHER" id="PTHR24221">
    <property type="entry name" value="ATP-BINDING CASSETTE SUB-FAMILY B"/>
    <property type="match status" value="1"/>
</dbReference>
<evidence type="ECO:0000313" key="12">
    <source>
        <dbReference type="Proteomes" id="UP001589627"/>
    </source>
</evidence>
<name>A0ABV5YC99_9ACTN</name>
<dbReference type="Pfam" id="PF00005">
    <property type="entry name" value="ABC_tran"/>
    <property type="match status" value="1"/>
</dbReference>
<keyword evidence="5 8" id="KW-1133">Transmembrane helix</keyword>
<evidence type="ECO:0000256" key="5">
    <source>
        <dbReference type="ARBA" id="ARBA00022989"/>
    </source>
</evidence>
<feature type="domain" description="ABC transmembrane type-1" evidence="10">
    <location>
        <begin position="49"/>
        <end position="317"/>
    </location>
</feature>
<evidence type="ECO:0000256" key="7">
    <source>
        <dbReference type="SAM" id="MobiDB-lite"/>
    </source>
</evidence>
<dbReference type="InterPro" id="IPR003593">
    <property type="entry name" value="AAA+_ATPase"/>
</dbReference>
<keyword evidence="2 8" id="KW-0812">Transmembrane</keyword>
<feature type="transmembrane region" description="Helical" evidence="8">
    <location>
        <begin position="43"/>
        <end position="65"/>
    </location>
</feature>
<dbReference type="EMBL" id="JBHLZP010000056">
    <property type="protein sequence ID" value="MFB9832660.1"/>
    <property type="molecule type" value="Genomic_DNA"/>
</dbReference>
<evidence type="ECO:0000256" key="8">
    <source>
        <dbReference type="SAM" id="Phobius"/>
    </source>
</evidence>
<keyword evidence="4 11" id="KW-0067">ATP-binding</keyword>
<dbReference type="InterPro" id="IPR011527">
    <property type="entry name" value="ABC1_TM_dom"/>
</dbReference>
<dbReference type="Gene3D" id="1.20.1560.10">
    <property type="entry name" value="ABC transporter type 1, transmembrane domain"/>
    <property type="match status" value="1"/>
</dbReference>
<evidence type="ECO:0000313" key="11">
    <source>
        <dbReference type="EMBL" id="MFB9832660.1"/>
    </source>
</evidence>
<protein>
    <submittedName>
        <fullName evidence="11">ABC transporter ATP-binding protein</fullName>
    </submittedName>
</protein>
<reference evidence="11 12" key="1">
    <citation type="submission" date="2024-09" db="EMBL/GenBank/DDBJ databases">
        <authorList>
            <person name="Sun Q."/>
            <person name="Mori K."/>
        </authorList>
    </citation>
    <scope>NUCLEOTIDE SEQUENCE [LARGE SCALE GENOMIC DNA]</scope>
    <source>
        <strain evidence="11 12">TBRC 0563</strain>
    </source>
</reference>
<dbReference type="GO" id="GO:0005524">
    <property type="term" value="F:ATP binding"/>
    <property type="evidence" value="ECO:0007669"/>
    <property type="project" value="UniProtKB-KW"/>
</dbReference>
<dbReference type="CDD" id="cd07346">
    <property type="entry name" value="ABC_6TM_exporters"/>
    <property type="match status" value="1"/>
</dbReference>
<comment type="caution">
    <text evidence="11">The sequence shown here is derived from an EMBL/GenBank/DDBJ whole genome shotgun (WGS) entry which is preliminary data.</text>
</comment>
<feature type="transmembrane region" description="Helical" evidence="8">
    <location>
        <begin position="85"/>
        <end position="113"/>
    </location>
</feature>
<gene>
    <name evidence="11" type="ORF">ACFFNX_10720</name>
</gene>
<dbReference type="SMART" id="SM00382">
    <property type="entry name" value="AAA"/>
    <property type="match status" value="1"/>
</dbReference>
<organism evidence="11 12">
    <name type="scientific">Actinoallomurus acaciae</name>
    <dbReference type="NCBI Taxonomy" id="502577"/>
    <lineage>
        <taxon>Bacteria</taxon>
        <taxon>Bacillati</taxon>
        <taxon>Actinomycetota</taxon>
        <taxon>Actinomycetes</taxon>
        <taxon>Streptosporangiales</taxon>
        <taxon>Thermomonosporaceae</taxon>
        <taxon>Actinoallomurus</taxon>
    </lineage>
</organism>
<keyword evidence="12" id="KW-1185">Reference proteome</keyword>
<evidence type="ECO:0000259" key="10">
    <source>
        <dbReference type="PROSITE" id="PS50929"/>
    </source>
</evidence>
<evidence type="ECO:0000256" key="3">
    <source>
        <dbReference type="ARBA" id="ARBA00022741"/>
    </source>
</evidence>